<accession>A0A410WAY5</accession>
<dbReference type="Pfam" id="PF00440">
    <property type="entry name" value="TetR_N"/>
    <property type="match status" value="1"/>
</dbReference>
<dbReference type="EMBL" id="CP035299">
    <property type="protein sequence ID" value="QAU53109.1"/>
    <property type="molecule type" value="Genomic_DNA"/>
</dbReference>
<evidence type="ECO:0000313" key="5">
    <source>
        <dbReference type="Proteomes" id="UP000288929"/>
    </source>
</evidence>
<evidence type="ECO:0000313" key="4">
    <source>
        <dbReference type="EMBL" id="QAU53109.1"/>
    </source>
</evidence>
<gene>
    <name evidence="4" type="ORF">CPELA_09270</name>
</gene>
<dbReference type="Proteomes" id="UP000288929">
    <property type="component" value="Chromosome"/>
</dbReference>
<dbReference type="SUPFAM" id="SSF46689">
    <property type="entry name" value="Homeodomain-like"/>
    <property type="match status" value="1"/>
</dbReference>
<dbReference type="KEGG" id="cpeg:CPELA_09270"/>
<reference evidence="4 5" key="1">
    <citation type="submission" date="2019-01" db="EMBL/GenBank/DDBJ databases">
        <authorList>
            <person name="Ruckert C."/>
            <person name="Busche T."/>
            <person name="Kalinowski J."/>
        </authorList>
    </citation>
    <scope>NUCLEOTIDE SEQUENCE [LARGE SCALE GENOMIC DNA]</scope>
    <source>
        <strain evidence="4 5">136/3</strain>
    </source>
</reference>
<dbReference type="PANTHER" id="PTHR30055:SF231">
    <property type="entry name" value="TRANSCRIPTIONAL REGULATORY PROTEIN (PROBABLY DEOR-FAMILY)-RELATED"/>
    <property type="match status" value="1"/>
</dbReference>
<protein>
    <submittedName>
        <fullName evidence="4">Transcriptional regulator BetI</fullName>
    </submittedName>
</protein>
<feature type="DNA-binding region" description="H-T-H motif" evidence="2">
    <location>
        <begin position="49"/>
        <end position="68"/>
    </location>
</feature>
<feature type="domain" description="HTH tetR-type" evidence="3">
    <location>
        <begin position="26"/>
        <end position="86"/>
    </location>
</feature>
<proteinExistence type="predicted"/>
<evidence type="ECO:0000256" key="1">
    <source>
        <dbReference type="ARBA" id="ARBA00023125"/>
    </source>
</evidence>
<dbReference type="AlphaFoldDB" id="A0A410WAY5"/>
<dbReference type="PROSITE" id="PS50977">
    <property type="entry name" value="HTH_TETR_2"/>
    <property type="match status" value="1"/>
</dbReference>
<dbReference type="GO" id="GO:0000976">
    <property type="term" value="F:transcription cis-regulatory region binding"/>
    <property type="evidence" value="ECO:0007669"/>
    <property type="project" value="TreeGrafter"/>
</dbReference>
<keyword evidence="5" id="KW-1185">Reference proteome</keyword>
<sequence length="198" mass="22292">MRSEWPEVLLRYTSGVPRERLPRDPERRKKSIIEAAAKLAILHGPYNVTHRMIAAEAGVSLGSTTAYFASLNNLMTEAFQWLSEVFDRDISAMLQEMRESGTPEVVLARVLTRGVEDRFRARGQMMFVLQSIDNPAMQKVSNVWFDAIENVMREFTSPVAARAIAIYCDGFLVQVARSGNYPTEKEIITAFRALMSGA</sequence>
<evidence type="ECO:0000256" key="2">
    <source>
        <dbReference type="PROSITE-ProRule" id="PRU00335"/>
    </source>
</evidence>
<name>A0A410WAY5_9CORY</name>
<dbReference type="Gene3D" id="1.10.357.10">
    <property type="entry name" value="Tetracycline Repressor, domain 2"/>
    <property type="match status" value="1"/>
</dbReference>
<dbReference type="OrthoDB" id="3474596at2"/>
<dbReference type="InterPro" id="IPR001647">
    <property type="entry name" value="HTH_TetR"/>
</dbReference>
<dbReference type="GO" id="GO:0003700">
    <property type="term" value="F:DNA-binding transcription factor activity"/>
    <property type="evidence" value="ECO:0007669"/>
    <property type="project" value="TreeGrafter"/>
</dbReference>
<dbReference type="InterPro" id="IPR050109">
    <property type="entry name" value="HTH-type_TetR-like_transc_reg"/>
</dbReference>
<evidence type="ECO:0000259" key="3">
    <source>
        <dbReference type="PROSITE" id="PS50977"/>
    </source>
</evidence>
<organism evidence="4 5">
    <name type="scientific">Corynebacterium pelargi</name>
    <dbReference type="NCBI Taxonomy" id="1471400"/>
    <lineage>
        <taxon>Bacteria</taxon>
        <taxon>Bacillati</taxon>
        <taxon>Actinomycetota</taxon>
        <taxon>Actinomycetes</taxon>
        <taxon>Mycobacteriales</taxon>
        <taxon>Corynebacteriaceae</taxon>
        <taxon>Corynebacterium</taxon>
    </lineage>
</organism>
<dbReference type="PANTHER" id="PTHR30055">
    <property type="entry name" value="HTH-TYPE TRANSCRIPTIONAL REGULATOR RUTR"/>
    <property type="match status" value="1"/>
</dbReference>
<dbReference type="InterPro" id="IPR009057">
    <property type="entry name" value="Homeodomain-like_sf"/>
</dbReference>
<keyword evidence="1 2" id="KW-0238">DNA-binding</keyword>